<dbReference type="InterPro" id="IPR036928">
    <property type="entry name" value="AS_sf"/>
</dbReference>
<reference evidence="1 2" key="1">
    <citation type="journal article" date="2016" name="Appl. Microbiol. Biotechnol.">
        <title>Characterization of T-DNA insertion mutants with decreased virulence in the entomopathogenic fungus Beauveria bassiana JEF-007.</title>
        <authorList>
            <person name="Kim S."/>
            <person name="Lee S.J."/>
            <person name="Nai Y.S."/>
            <person name="Yu J.S."/>
            <person name="Lee M.R."/>
            <person name="Yang Y.T."/>
            <person name="Kim J.S."/>
        </authorList>
    </citation>
    <scope>NUCLEOTIDE SEQUENCE [LARGE SCALE GENOMIC DNA]</scope>
    <source>
        <strain evidence="1 2">JEF-007</strain>
    </source>
</reference>
<accession>A0A2N6NT00</accession>
<dbReference type="Proteomes" id="UP000235728">
    <property type="component" value="Unassembled WGS sequence"/>
</dbReference>
<gene>
    <name evidence="1" type="ORF">BM221_002827</name>
</gene>
<organism evidence="1 2">
    <name type="scientific">Beauveria bassiana</name>
    <name type="common">White muscardine disease fungus</name>
    <name type="synonym">Tritirachium shiotae</name>
    <dbReference type="NCBI Taxonomy" id="176275"/>
    <lineage>
        <taxon>Eukaryota</taxon>
        <taxon>Fungi</taxon>
        <taxon>Dikarya</taxon>
        <taxon>Ascomycota</taxon>
        <taxon>Pezizomycotina</taxon>
        <taxon>Sordariomycetes</taxon>
        <taxon>Hypocreomycetidae</taxon>
        <taxon>Hypocreales</taxon>
        <taxon>Cordycipitaceae</taxon>
        <taxon>Beauveria</taxon>
    </lineage>
</organism>
<protein>
    <submittedName>
        <fullName evidence="1">Putative amidase</fullName>
    </submittedName>
</protein>
<dbReference type="EMBL" id="MRVG01000003">
    <property type="protein sequence ID" value="PMB70376.1"/>
    <property type="molecule type" value="Genomic_DNA"/>
</dbReference>
<proteinExistence type="predicted"/>
<evidence type="ECO:0000313" key="1">
    <source>
        <dbReference type="EMBL" id="PMB70376.1"/>
    </source>
</evidence>
<sequence length="93" mass="10330">METAQQKIERARARRETGLAKVEPKLAALPAQLPRRSLELPSSVLTAREIELTEKYDVIELLAILKSREVSVEEVTRAFLRRAAVAHAAASPI</sequence>
<comment type="caution">
    <text evidence="1">The sequence shown here is derived from an EMBL/GenBank/DDBJ whole genome shotgun (WGS) entry which is preliminary data.</text>
</comment>
<dbReference type="AlphaFoldDB" id="A0A2N6NT00"/>
<dbReference type="SUPFAM" id="SSF75304">
    <property type="entry name" value="Amidase signature (AS) enzymes"/>
    <property type="match status" value="1"/>
</dbReference>
<name>A0A2N6NT00_BEABA</name>
<evidence type="ECO:0000313" key="2">
    <source>
        <dbReference type="Proteomes" id="UP000235728"/>
    </source>
</evidence>